<dbReference type="EMBL" id="JASJOU010000001">
    <property type="protein sequence ID" value="MDJ1499819.1"/>
    <property type="molecule type" value="Genomic_DNA"/>
</dbReference>
<feature type="chain" id="PRO_5042224485" evidence="1">
    <location>
        <begin position="26"/>
        <end position="515"/>
    </location>
</feature>
<dbReference type="Proteomes" id="UP001232063">
    <property type="component" value="Unassembled WGS sequence"/>
</dbReference>
<proteinExistence type="predicted"/>
<keyword evidence="3" id="KW-1185">Reference proteome</keyword>
<organism evidence="2 3">
    <name type="scientific">Xanthocytophaga agilis</name>
    <dbReference type="NCBI Taxonomy" id="3048010"/>
    <lineage>
        <taxon>Bacteria</taxon>
        <taxon>Pseudomonadati</taxon>
        <taxon>Bacteroidota</taxon>
        <taxon>Cytophagia</taxon>
        <taxon>Cytophagales</taxon>
        <taxon>Rhodocytophagaceae</taxon>
        <taxon>Xanthocytophaga</taxon>
    </lineage>
</organism>
<dbReference type="RefSeq" id="WP_314509370.1">
    <property type="nucleotide sequence ID" value="NZ_JASJOU010000001.1"/>
</dbReference>
<protein>
    <submittedName>
        <fullName evidence="2">SusD/RagB family nutrient-binding outer membrane lipoprotein</fullName>
    </submittedName>
</protein>
<dbReference type="Gene3D" id="1.25.40.390">
    <property type="match status" value="1"/>
</dbReference>
<reference evidence="2" key="1">
    <citation type="submission" date="2023-05" db="EMBL/GenBank/DDBJ databases">
        <authorList>
            <person name="Zhang X."/>
        </authorList>
    </citation>
    <scope>NUCLEOTIDE SEQUENCE</scope>
    <source>
        <strain evidence="2">BD1B2-1</strain>
    </source>
</reference>
<evidence type="ECO:0000313" key="3">
    <source>
        <dbReference type="Proteomes" id="UP001232063"/>
    </source>
</evidence>
<dbReference type="InterPro" id="IPR011990">
    <property type="entry name" value="TPR-like_helical_dom_sf"/>
</dbReference>
<sequence length="515" mass="57054">MRKLILKYSSILLVTSGLVFLPSCDNNFEAINTNPNTVPVLTPSLMFSKALYDGAANSGNKGSLLFGLMQYTTSYNDVEGFGSKYVASQVNATGAVFNNSYPTQINEIEEVIKAVKVDPAKINMYAMARIWRVYCFSRLTDLYGDIPYSEAAQGYNLKNYQPKYDAQSAIYADMLKELDEAAAALDPAQTLTYGSSDLIYGGNVGKWKKFAYSLMLRLGMRLTKVEEATAQSWVTKAIAGGVIRDYADIAKMSYTASGQNINKNPIAWQLLNDNYIRANGVDNTEGGKYQKVFIDSLKANNDPRLGVLAVVYVNGVASSDESIQKGMPATINGTKPADFVTYSEPKQTTVLRVDAPLLLFTVAESDFLLAEAALRNWYTTETASDLYEAGIRAAMKQWDLISGIADVIDQGRINSYVTAHTLHSSASVEEQKEQIYNQFWLGLFPDAQEVYNNYRRTGYPALVPNVYPGNATGGQIFRRFLYPVSEQTLNRASYNDAVANQGADDLMTKIWWDKQ</sequence>
<keyword evidence="2" id="KW-0449">Lipoprotein</keyword>
<dbReference type="Pfam" id="PF12771">
    <property type="entry name" value="SusD-like_2"/>
    <property type="match status" value="1"/>
</dbReference>
<feature type="signal peptide" evidence="1">
    <location>
        <begin position="1"/>
        <end position="25"/>
    </location>
</feature>
<dbReference type="SUPFAM" id="SSF48452">
    <property type="entry name" value="TPR-like"/>
    <property type="match status" value="1"/>
</dbReference>
<dbReference type="AlphaFoldDB" id="A0AAE3R195"/>
<accession>A0AAE3R195</accession>
<gene>
    <name evidence="2" type="ORF">QNI22_04135</name>
</gene>
<evidence type="ECO:0000256" key="1">
    <source>
        <dbReference type="SAM" id="SignalP"/>
    </source>
</evidence>
<name>A0AAE3R195_9BACT</name>
<comment type="caution">
    <text evidence="2">The sequence shown here is derived from an EMBL/GenBank/DDBJ whole genome shotgun (WGS) entry which is preliminary data.</text>
</comment>
<dbReference type="InterPro" id="IPR041662">
    <property type="entry name" value="SusD-like_2"/>
</dbReference>
<evidence type="ECO:0000313" key="2">
    <source>
        <dbReference type="EMBL" id="MDJ1499819.1"/>
    </source>
</evidence>
<keyword evidence="1" id="KW-0732">Signal</keyword>